<protein>
    <submittedName>
        <fullName evidence="8">ABC transporter substrate-binding protein</fullName>
    </submittedName>
    <submittedName>
        <fullName evidence="9">Periplasmic dipeptide transport protein</fullName>
    </submittedName>
</protein>
<dbReference type="PANTHER" id="PTHR30290:SF10">
    <property type="entry name" value="PERIPLASMIC OLIGOPEPTIDE-BINDING PROTEIN-RELATED"/>
    <property type="match status" value="1"/>
</dbReference>
<keyword evidence="4" id="KW-0732">Signal</keyword>
<dbReference type="AlphaFoldDB" id="A0A6N2RHC2"/>
<dbReference type="EMBL" id="WDPD01000006">
    <property type="protein sequence ID" value="KAB7460468.1"/>
    <property type="molecule type" value="Genomic_DNA"/>
</dbReference>
<comment type="similarity">
    <text evidence="2">Belongs to the bacterial solute-binding protein 5 family.</text>
</comment>
<dbReference type="PIRSF" id="PIRSF002741">
    <property type="entry name" value="MppA"/>
    <property type="match status" value="1"/>
</dbReference>
<sequence>MSQPSGAHGETGATETKTNAASTDATLNARVKSPKPSGFNKWIPIIIAAVVTLAVIIGIAVVRNGGKTDGSANTANTADTVTIGLKLAPVSLDIRHQSGSAIEQVLIGNVYEALLSRDSDNQVQPGLAKSWDISEDGKTYTFHLNKNMSFSNGDKLDAEDVAWSINQLKEQQYYNANQVASLEKAIAVDADTVQLTLSSPDSNLLWYLTGRPGLVFDKQAKYDAKTEAIGSGPYTVESFDSSSKMVLKANPKYWGTAHKAVTQNVILRFLTDDNAAVNALKSGDVDVLSPVNATLAKSLDAKTYKVSAADGSDKYVLAFNCTNAKLSDKRVRQAIRYAINHKEIIASRGDVDYALGGPIPSVDPGYEDLTDLYPYDLDKAKSLMAEAGYSTDKPLTLTLTYANTYGTELGDQLRSQLADIGIELNINYVEFSTWLQDVHANGDYELSLVDHAESHDFYKWTTPDYYYHYDNKEVQSLYAKALAATDDASRDDYLRQAAKIVSEDAPADWLFGYRVSVAYSRNISGFPEKLSQTVLPLWRISKAQ</sequence>
<evidence type="ECO:0000256" key="5">
    <source>
        <dbReference type="SAM" id="MobiDB-lite"/>
    </source>
</evidence>
<evidence type="ECO:0000259" key="7">
    <source>
        <dbReference type="Pfam" id="PF00496"/>
    </source>
</evidence>
<dbReference type="GO" id="GO:0042597">
    <property type="term" value="C:periplasmic space"/>
    <property type="evidence" value="ECO:0007669"/>
    <property type="project" value="UniProtKB-ARBA"/>
</dbReference>
<keyword evidence="6" id="KW-1133">Transmembrane helix</keyword>
<evidence type="ECO:0000313" key="9">
    <source>
        <dbReference type="EMBL" id="VYS80276.1"/>
    </source>
</evidence>
<evidence type="ECO:0000256" key="2">
    <source>
        <dbReference type="ARBA" id="ARBA00005695"/>
    </source>
</evidence>
<feature type="transmembrane region" description="Helical" evidence="6">
    <location>
        <begin position="42"/>
        <end position="62"/>
    </location>
</feature>
<dbReference type="SUPFAM" id="SSF53850">
    <property type="entry name" value="Periplasmic binding protein-like II"/>
    <property type="match status" value="1"/>
</dbReference>
<dbReference type="InterPro" id="IPR039424">
    <property type="entry name" value="SBP_5"/>
</dbReference>
<dbReference type="EMBL" id="CACRSP010000002">
    <property type="protein sequence ID" value="VYS80276.1"/>
    <property type="molecule type" value="Genomic_DNA"/>
</dbReference>
<dbReference type="GO" id="GO:0043190">
    <property type="term" value="C:ATP-binding cassette (ABC) transporter complex"/>
    <property type="evidence" value="ECO:0007669"/>
    <property type="project" value="InterPro"/>
</dbReference>
<dbReference type="GO" id="GO:0030313">
    <property type="term" value="C:cell envelope"/>
    <property type="evidence" value="ECO:0007669"/>
    <property type="project" value="UniProtKB-SubCell"/>
</dbReference>
<proteinExistence type="inferred from homology"/>
<dbReference type="Gene3D" id="3.10.105.10">
    <property type="entry name" value="Dipeptide-binding Protein, Domain 3"/>
    <property type="match status" value="1"/>
</dbReference>
<dbReference type="CDD" id="cd08494">
    <property type="entry name" value="PBP2_NikA_DppA_OppA_like_6"/>
    <property type="match status" value="1"/>
</dbReference>
<dbReference type="Gene3D" id="3.90.76.10">
    <property type="entry name" value="Dipeptide-binding Protein, Domain 1"/>
    <property type="match status" value="1"/>
</dbReference>
<reference evidence="9" key="2">
    <citation type="submission" date="2019-11" db="EMBL/GenBank/DDBJ databases">
        <authorList>
            <person name="Feng L."/>
        </authorList>
    </citation>
    <scope>NUCLEOTIDE SEQUENCE</scope>
    <source>
        <strain evidence="9">BdentiumLFYP24</strain>
    </source>
</reference>
<comment type="subcellular location">
    <subcellularLocation>
        <location evidence="1">Cell envelope</location>
    </subcellularLocation>
</comment>
<gene>
    <name evidence="9" type="primary">dppA_2</name>
    <name evidence="9" type="ORF">BDLFYP24_01008</name>
    <name evidence="8" type="ORF">GBB04_07010</name>
</gene>
<dbReference type="InterPro" id="IPR000914">
    <property type="entry name" value="SBP_5_dom"/>
</dbReference>
<feature type="domain" description="Solute-binding protein family 5" evidence="7">
    <location>
        <begin position="122"/>
        <end position="452"/>
    </location>
</feature>
<organism evidence="9">
    <name type="scientific">Bifidobacterium dentium</name>
    <dbReference type="NCBI Taxonomy" id="1689"/>
    <lineage>
        <taxon>Bacteria</taxon>
        <taxon>Bacillati</taxon>
        <taxon>Actinomycetota</taxon>
        <taxon>Actinomycetes</taxon>
        <taxon>Bifidobacteriales</taxon>
        <taxon>Bifidobacteriaceae</taxon>
        <taxon>Bifidobacterium</taxon>
    </lineage>
</organism>
<reference evidence="8 10" key="1">
    <citation type="journal article" date="2019" name="Nat. Med.">
        <title>A library of human gut bacterial isolates paired with longitudinal multiomics data enables mechanistic microbiome research.</title>
        <authorList>
            <person name="Poyet M."/>
            <person name="Groussin M."/>
            <person name="Gibbons S.M."/>
            <person name="Avila-Pacheco J."/>
            <person name="Jiang X."/>
            <person name="Kearney S.M."/>
            <person name="Perrotta A.R."/>
            <person name="Berdy B."/>
            <person name="Zhao S."/>
            <person name="Lieberman T.D."/>
            <person name="Swanson P.K."/>
            <person name="Smith M."/>
            <person name="Roesemann S."/>
            <person name="Alexander J.E."/>
            <person name="Rich S.A."/>
            <person name="Livny J."/>
            <person name="Vlamakis H."/>
            <person name="Clish C."/>
            <person name="Bullock K."/>
            <person name="Deik A."/>
            <person name="Scott J."/>
            <person name="Pierce K.A."/>
            <person name="Xavier R.J."/>
            <person name="Alm E.J."/>
        </authorList>
    </citation>
    <scope>NUCLEOTIDE SEQUENCE [LARGE SCALE GENOMIC DNA]</scope>
    <source>
        <strain evidence="8 10">BIOML-A2</strain>
    </source>
</reference>
<feature type="region of interest" description="Disordered" evidence="5">
    <location>
        <begin position="1"/>
        <end position="31"/>
    </location>
</feature>
<evidence type="ECO:0000256" key="4">
    <source>
        <dbReference type="ARBA" id="ARBA00022729"/>
    </source>
</evidence>
<accession>A0A6N2RHC2</accession>
<dbReference type="PANTHER" id="PTHR30290">
    <property type="entry name" value="PERIPLASMIC BINDING COMPONENT OF ABC TRANSPORTER"/>
    <property type="match status" value="1"/>
</dbReference>
<dbReference type="Gene3D" id="3.40.190.10">
    <property type="entry name" value="Periplasmic binding protein-like II"/>
    <property type="match status" value="1"/>
</dbReference>
<dbReference type="GO" id="GO:0015833">
    <property type="term" value="P:peptide transport"/>
    <property type="evidence" value="ECO:0007669"/>
    <property type="project" value="TreeGrafter"/>
</dbReference>
<evidence type="ECO:0000256" key="3">
    <source>
        <dbReference type="ARBA" id="ARBA00022448"/>
    </source>
</evidence>
<evidence type="ECO:0000256" key="6">
    <source>
        <dbReference type="SAM" id="Phobius"/>
    </source>
</evidence>
<evidence type="ECO:0000313" key="10">
    <source>
        <dbReference type="Proteomes" id="UP000429211"/>
    </source>
</evidence>
<dbReference type="Pfam" id="PF00496">
    <property type="entry name" value="SBP_bac_5"/>
    <property type="match status" value="1"/>
</dbReference>
<evidence type="ECO:0000256" key="1">
    <source>
        <dbReference type="ARBA" id="ARBA00004196"/>
    </source>
</evidence>
<name>A0A6N2RHC2_9BIFI</name>
<keyword evidence="6" id="KW-0472">Membrane</keyword>
<dbReference type="InterPro" id="IPR030678">
    <property type="entry name" value="Peptide/Ni-bd"/>
</dbReference>
<evidence type="ECO:0000313" key="8">
    <source>
        <dbReference type="EMBL" id="KAB7460468.1"/>
    </source>
</evidence>
<keyword evidence="6" id="KW-0812">Transmembrane</keyword>
<dbReference type="RefSeq" id="WP_034519103.1">
    <property type="nucleotide sequence ID" value="NZ_CACRSP010000002.1"/>
</dbReference>
<keyword evidence="3" id="KW-0813">Transport</keyword>
<feature type="compositionally biased region" description="Polar residues" evidence="5">
    <location>
        <begin position="13"/>
        <end position="26"/>
    </location>
</feature>
<dbReference type="GO" id="GO:1904680">
    <property type="term" value="F:peptide transmembrane transporter activity"/>
    <property type="evidence" value="ECO:0007669"/>
    <property type="project" value="TreeGrafter"/>
</dbReference>
<dbReference type="Proteomes" id="UP000429211">
    <property type="component" value="Unassembled WGS sequence"/>
</dbReference>